<dbReference type="PANTHER" id="PTHR13800">
    <property type="entry name" value="TRANSIENT RECEPTOR POTENTIAL CATION CHANNEL, SUBFAMILY M, MEMBER 6"/>
    <property type="match status" value="1"/>
</dbReference>
<dbReference type="InterPro" id="IPR050927">
    <property type="entry name" value="TRPM"/>
</dbReference>
<feature type="compositionally biased region" description="Polar residues" evidence="6">
    <location>
        <begin position="2009"/>
        <end position="2024"/>
    </location>
</feature>
<dbReference type="InterPro" id="IPR036770">
    <property type="entry name" value="Ankyrin_rpt-contain_sf"/>
</dbReference>
<evidence type="ECO:0000256" key="5">
    <source>
        <dbReference type="PROSITE-ProRule" id="PRU00023"/>
    </source>
</evidence>
<evidence type="ECO:0000313" key="11">
    <source>
        <dbReference type="WBParaSite" id="maker-uti_cns_0010802-snap-gene-0.2-mRNA-1"/>
    </source>
</evidence>
<feature type="chain" id="PRO_5009320807" evidence="8">
    <location>
        <begin position="21"/>
        <end position="2489"/>
    </location>
</feature>
<feature type="repeat" description="ANK" evidence="5">
    <location>
        <begin position="357"/>
        <end position="389"/>
    </location>
</feature>
<feature type="region of interest" description="Disordered" evidence="6">
    <location>
        <begin position="160"/>
        <end position="184"/>
    </location>
</feature>
<dbReference type="Gene3D" id="1.25.40.20">
    <property type="entry name" value="Ankyrin repeat-containing domain"/>
    <property type="match status" value="1"/>
</dbReference>
<keyword evidence="2 7" id="KW-0812">Transmembrane</keyword>
<dbReference type="Pfam" id="PF00520">
    <property type="entry name" value="Ion_trans"/>
    <property type="match status" value="1"/>
</dbReference>
<feature type="signal peptide" evidence="8">
    <location>
        <begin position="1"/>
        <end position="20"/>
    </location>
</feature>
<comment type="subcellular location">
    <subcellularLocation>
        <location evidence="1">Membrane</location>
        <topology evidence="1">Multi-pass membrane protein</topology>
    </subcellularLocation>
</comment>
<feature type="compositionally biased region" description="Basic and acidic residues" evidence="6">
    <location>
        <begin position="1198"/>
        <end position="1214"/>
    </location>
</feature>
<dbReference type="PROSITE" id="PS50297">
    <property type="entry name" value="ANK_REP_REGION"/>
    <property type="match status" value="3"/>
</dbReference>
<feature type="compositionally biased region" description="Basic residues" evidence="6">
    <location>
        <begin position="1951"/>
        <end position="1966"/>
    </location>
</feature>
<dbReference type="SUPFAM" id="SSF48403">
    <property type="entry name" value="Ankyrin repeat"/>
    <property type="match status" value="1"/>
</dbReference>
<evidence type="ECO:0000256" key="1">
    <source>
        <dbReference type="ARBA" id="ARBA00004141"/>
    </source>
</evidence>
<feature type="transmembrane region" description="Helical" evidence="7">
    <location>
        <begin position="1026"/>
        <end position="1049"/>
    </location>
</feature>
<dbReference type="GO" id="GO:0030001">
    <property type="term" value="P:metal ion transport"/>
    <property type="evidence" value="ECO:0007669"/>
    <property type="project" value="TreeGrafter"/>
</dbReference>
<organism evidence="10 11">
    <name type="scientific">Macrostomum lignano</name>
    <dbReference type="NCBI Taxonomy" id="282301"/>
    <lineage>
        <taxon>Eukaryota</taxon>
        <taxon>Metazoa</taxon>
        <taxon>Spiralia</taxon>
        <taxon>Lophotrochozoa</taxon>
        <taxon>Platyhelminthes</taxon>
        <taxon>Rhabditophora</taxon>
        <taxon>Macrostomorpha</taxon>
        <taxon>Macrostomida</taxon>
        <taxon>Macrostomidae</taxon>
        <taxon>Macrostomum</taxon>
    </lineage>
</organism>
<dbReference type="GO" id="GO:0005886">
    <property type="term" value="C:plasma membrane"/>
    <property type="evidence" value="ECO:0007669"/>
    <property type="project" value="TreeGrafter"/>
</dbReference>
<reference evidence="11" key="1">
    <citation type="submission" date="2016-11" db="UniProtKB">
        <authorList>
            <consortium name="WormBaseParasite"/>
        </authorList>
    </citation>
    <scope>IDENTIFICATION</scope>
</reference>
<name>A0A1I8IA76_9PLAT</name>
<keyword evidence="4 7" id="KW-0472">Membrane</keyword>
<feature type="transmembrane region" description="Helical" evidence="7">
    <location>
        <begin position="947"/>
        <end position="967"/>
    </location>
</feature>
<keyword evidence="8" id="KW-0732">Signal</keyword>
<evidence type="ECO:0000256" key="2">
    <source>
        <dbReference type="ARBA" id="ARBA00022692"/>
    </source>
</evidence>
<feature type="transmembrane region" description="Helical" evidence="7">
    <location>
        <begin position="896"/>
        <end position="918"/>
    </location>
</feature>
<evidence type="ECO:0000259" key="9">
    <source>
        <dbReference type="Pfam" id="PF00520"/>
    </source>
</evidence>
<feature type="transmembrane region" description="Helical" evidence="7">
    <location>
        <begin position="987"/>
        <end position="1014"/>
    </location>
</feature>
<feature type="repeat" description="ANK" evidence="5">
    <location>
        <begin position="257"/>
        <end position="289"/>
    </location>
</feature>
<evidence type="ECO:0000256" key="3">
    <source>
        <dbReference type="ARBA" id="ARBA00022989"/>
    </source>
</evidence>
<accession>A0A1I8IA76</accession>
<feature type="compositionally biased region" description="Low complexity" evidence="6">
    <location>
        <begin position="1936"/>
        <end position="1950"/>
    </location>
</feature>
<dbReference type="InterPro" id="IPR002110">
    <property type="entry name" value="Ankyrin_rpt"/>
</dbReference>
<dbReference type="PANTHER" id="PTHR13800:SF1">
    <property type="entry name" value="TRANSIENT RECEPTOR POTENTIAL CATION CHANNEL TRPM"/>
    <property type="match status" value="1"/>
</dbReference>
<keyword evidence="5" id="KW-0040">ANK repeat</keyword>
<protein>
    <submittedName>
        <fullName evidence="11">ANK_REP_REGION domain-containing protein</fullName>
    </submittedName>
</protein>
<feature type="repeat" description="ANK" evidence="5">
    <location>
        <begin position="290"/>
        <end position="322"/>
    </location>
</feature>
<feature type="compositionally biased region" description="Low complexity" evidence="6">
    <location>
        <begin position="2062"/>
        <end position="2071"/>
    </location>
</feature>
<feature type="domain" description="Ion transport" evidence="9">
    <location>
        <begin position="945"/>
        <end position="1150"/>
    </location>
</feature>
<feature type="transmembrane region" description="Helical" evidence="7">
    <location>
        <begin position="1119"/>
        <end position="1140"/>
    </location>
</feature>
<dbReference type="PROSITE" id="PS50088">
    <property type="entry name" value="ANK_REPEAT"/>
    <property type="match status" value="4"/>
</dbReference>
<keyword evidence="10" id="KW-1185">Reference proteome</keyword>
<dbReference type="GO" id="GO:0005261">
    <property type="term" value="F:monoatomic cation channel activity"/>
    <property type="evidence" value="ECO:0007669"/>
    <property type="project" value="TreeGrafter"/>
</dbReference>
<evidence type="ECO:0000256" key="6">
    <source>
        <dbReference type="SAM" id="MobiDB-lite"/>
    </source>
</evidence>
<feature type="region of interest" description="Disordered" evidence="6">
    <location>
        <begin position="1909"/>
        <end position="2071"/>
    </location>
</feature>
<evidence type="ECO:0000313" key="10">
    <source>
        <dbReference type="Proteomes" id="UP000095280"/>
    </source>
</evidence>
<feature type="region of interest" description="Disordered" evidence="6">
    <location>
        <begin position="1869"/>
        <end position="1896"/>
    </location>
</feature>
<dbReference type="WBParaSite" id="maker-uti_cns_0010802-snap-gene-0.2-mRNA-1">
    <property type="protein sequence ID" value="maker-uti_cns_0010802-snap-gene-0.2-mRNA-1"/>
    <property type="gene ID" value="maker-uti_cns_0010802-snap-gene-0.2"/>
</dbReference>
<evidence type="ECO:0000256" key="8">
    <source>
        <dbReference type="SAM" id="SignalP"/>
    </source>
</evidence>
<evidence type="ECO:0000256" key="7">
    <source>
        <dbReference type="SAM" id="Phobius"/>
    </source>
</evidence>
<keyword evidence="3 7" id="KW-1133">Transmembrane helix</keyword>
<feature type="repeat" description="ANK" evidence="5">
    <location>
        <begin position="224"/>
        <end position="256"/>
    </location>
</feature>
<feature type="compositionally biased region" description="Low complexity" evidence="6">
    <location>
        <begin position="1967"/>
        <end position="2000"/>
    </location>
</feature>
<feature type="region of interest" description="Disordered" evidence="6">
    <location>
        <begin position="1198"/>
        <end position="1217"/>
    </location>
</feature>
<feature type="region of interest" description="Disordered" evidence="6">
    <location>
        <begin position="1686"/>
        <end position="1766"/>
    </location>
</feature>
<evidence type="ECO:0000256" key="4">
    <source>
        <dbReference type="ARBA" id="ARBA00023136"/>
    </source>
</evidence>
<dbReference type="SMART" id="SM00248">
    <property type="entry name" value="ANK"/>
    <property type="match status" value="5"/>
</dbReference>
<dbReference type="Pfam" id="PF12796">
    <property type="entry name" value="Ank_2"/>
    <property type="match status" value="2"/>
</dbReference>
<dbReference type="InterPro" id="IPR005821">
    <property type="entry name" value="Ion_trans_dom"/>
</dbReference>
<feature type="compositionally biased region" description="Low complexity" evidence="6">
    <location>
        <begin position="1726"/>
        <end position="1738"/>
    </location>
</feature>
<dbReference type="Proteomes" id="UP000095280">
    <property type="component" value="Unplaced"/>
</dbReference>
<sequence>MRFSLPNLALSALAVGLAMAVLMPAPAAAFSFRLFRRSANFSTNATVAVKNATNVTYGGYARTVQFLVRKVDDSTPYYRSMAFQVPEELNYMMGDNLYRDFASALGRHCNVTNITRIVRNNLQLLQTDDDVWRIQDGDRIEIWTNSSGPATRAETASAFAKAPRRKGCPPMGPPGRPGRPGGRPVVPDVQQSAGMSSLWSAYPSVTQLRQLLDDKAEDVDSRQNDRTLLHRAATDNKIEVIRLLKEHGADLNALNSAGKSALNLGLEKRHFETVELLLELGADPNTATVNTESTLHQAAAIKDSRFISRLLAHGAKCNAPDRLNDWPIHRASLEEYLETVGVLLHEHSEHINVIGNRGLTPLHIAATNSNAELFAVLVEHGADIAVKDLQGRTPLDLVIMNQDNAILDTYGYLLANKVVKCPEAGSFRTVFSTDSARKFLDTLTKIDNEYRRTFVPTDTDIEYFQNRLDEATNEMLLSYIESDERIDINEFVQIIIRAVSNGLVDEIISKDLVPKIAESIFRHVLVTENEILLQELMNLGVLWGKIVQFLESNIVEVYEKTLIAKRVGIRGLVWRECLKDEDDEDEDEDQKQQTKILGSGESLQEVTQRVSYDKLHMLVSKTTKLWQLRHTDFIDEQTDRCNLDSPIEVMKDPVRTLAMWSVLTGRFKLTPHLLRQEPYDLIPQALLMAKLLRCLSILRSIEDVYRNKAINMANTCEGIAIQALRRIKEFDTSQNNILTMEYLRLPLRSYGDYDAIDLAARGESSSFVTIDVVQDTLDMFWYSDFFFVRSNVWKMEGAILMGFVPPLMLLLPLIMERFRKESPTFKNPEILQDSKFVQVKSALHSHNEHHGHEMTGAEERLLPQPPEAEVPPKKPSYVRRVFKELNAFYDIPCVKFRFHVTAHVMFVLLLSFVVMRLFNKRMSVSECICYEINEIFKSKKDESLASYFSDGWNLIDLTAILCGIISFALRLDDEISGKSEHAESVRYWALVLLSTTCLVYWIRLLFVSVILESLGPKLKMMALMDFLPFLYILFILMIGFGVVFQALLYPPTNFGTSSLSPGDTDNGTEAQEIAVRMFRTTFFMIVGEYGLDDKTNLCSSPDAKEDCVHETGSLLVTNIFMVIYIVIVQILLLNVIVAMFSETIDAVNRESTAMWQFEKYDLTQEFFMRSKLPPPFNVLLELRRLIAWIIRRFRRNKSSDGKRTAPRSTEKSEVEGPALHLPRRLQDRAGSCPRIGSWLPWLKTRTPETKTFSTKTCRTSVYSQFIQFSPAVQRTRSKKLRISASVIESFMTATACTVPFSTRESPSRNPSDMQVQFGMLVAGFVTSAITCPGGTKPPLEKTFWVERVADVRPTSTNEFGSNEFVSGAVLNAASVFSRLSLSSHVSPCFTLANSTFSSHILDDTPSSLAPSLLHSTFSKIHCCVWPHTKLLLLASASSLITQAALSFEPTPSMSFLLKELGGSGIGECGTAAELRALCSSESFDEVAHCDVLEERALASVRVELGHLQAARASLHEALADASQILSRSHCQILSQALRAAQAVPGARQSLAVDQLGQAGRCKQNGDWSSDEAGCHAGCSAVLRMRGLGMRQSAEILHARLLTFPSWESRCAASSTHLLGSPHAEMPTSRVHIKVELLLRLRRGWAQMRPGNQQQRPSAGSRVADVGGPGVAFPRCLLSAFQQTAAASEGRPISDGRGPSWQRDEIDPVPEAPLATRWGGSASFRLSSSGQSPGSASPGLRSRLLDGPPEGSCSGRGRSTDCRQGPDRAPVGAQVFVQSPAKLLVATLYNPLTGDGRTYTPVAAAACCEVHVKKSTKARYCGGGRSGERMKTEFNCCASTMTMILKWSMPEGGMSGSGSFNAGNRAAGGQLCGARQGRSAQPVAQRVQQQLPQGTAGGLLRRQQVGEAGVHGSCEVKKGSGLGLPADSSEQRSGQQSASSHPPLSPSPSSMARKRAARKRHASRSRRAASAGRPQASSRASRPSAAQSTARRASPSVRASSGLSGPADSGRSQEARQASRISDFNDSTDRRSSASRWRRSTEDGGASALEMRQRSSRSQDWPSSARAKATAAASRVMAARKMGEPCQSSRSAEATEISPQAFKRSCWSLFIMASALPQVALQERWTVSVGNCGSLAALAALRMEVVAAVEQQQVRLAGVRRGLPHPPGNQQGILRLDGGAALGESGANPVVAEQLHNGVSEAGHHHAGLDLVDEDGRVHLAARVLQQGGDQPGPVAGGLGGGHPQLRVRFVAAELHLRDASSKAIFEFFEEYEKRSRFRASRRRPILARMYTVSSVSCRSAHSASASSYLKPLDERRNGSSFCLAWSAYSSTILSACFSTLAGSFKHNYSQFHLSDLIIQQHLQGPLPVDAEQQWQFVHHVAMQAVPPHQSECVAAAQLEQDAQRLLVLTRQLVQPGQTAVQNLVVRLPAQVLSHHLGGSGQQKTRTLNRLLGQELISSRNCSLSVLNTSFSTKSYTLVSSWGLDFGRCL</sequence>
<proteinExistence type="predicted"/>